<evidence type="ECO:0000313" key="4">
    <source>
        <dbReference type="RefSeq" id="XP_026687443.1"/>
    </source>
</evidence>
<keyword evidence="1" id="KW-1133">Transmembrane helix</keyword>
<feature type="domain" description="Neurotransmitter-gated ion-channel transmembrane" evidence="2">
    <location>
        <begin position="2"/>
        <end position="157"/>
    </location>
</feature>
<feature type="non-terminal residue" evidence="4">
    <location>
        <position position="1"/>
    </location>
</feature>
<evidence type="ECO:0000313" key="3">
    <source>
        <dbReference type="Proteomes" id="UP000079169"/>
    </source>
</evidence>
<dbReference type="AlphaFoldDB" id="A0A3Q0JJW8"/>
<keyword evidence="1" id="KW-0812">Transmembrane</keyword>
<dbReference type="InterPro" id="IPR036719">
    <property type="entry name" value="Neuro-gated_channel_TM_sf"/>
</dbReference>
<evidence type="ECO:0000256" key="1">
    <source>
        <dbReference type="SAM" id="Phobius"/>
    </source>
</evidence>
<dbReference type="PaxDb" id="121845-A0A3Q0JJW8"/>
<accession>A0A3Q0JJW8</accession>
<dbReference type="SUPFAM" id="SSF90112">
    <property type="entry name" value="Neurotransmitter-gated ion-channel transmembrane pore"/>
    <property type="match status" value="1"/>
</dbReference>
<sequence length="167" mass="19172">TYFNCIMFMVASSVVLTVVVLNYHHRTADSHEMPDWAGCEVVLGSWWAKDHSELKTQGEYMWAKEFFKFNFHHLQSFTFVLPFSGISIEDPGSSSQCSVTQRELRLILKELQFITARMKKSDEEAETISDWKFAAMVVDRLCLIVFTLFTIIATITVLLSAPHIIVQ</sequence>
<evidence type="ECO:0000259" key="2">
    <source>
        <dbReference type="Pfam" id="PF02932"/>
    </source>
</evidence>
<feature type="transmembrane region" description="Helical" evidence="1">
    <location>
        <begin position="6"/>
        <end position="23"/>
    </location>
</feature>
<feature type="transmembrane region" description="Helical" evidence="1">
    <location>
        <begin position="141"/>
        <end position="165"/>
    </location>
</feature>
<keyword evidence="1" id="KW-0472">Membrane</keyword>
<gene>
    <name evidence="4" type="primary">LOC113472079</name>
</gene>
<reference evidence="4" key="1">
    <citation type="submission" date="2025-08" db="UniProtKB">
        <authorList>
            <consortium name="RefSeq"/>
        </authorList>
    </citation>
    <scope>IDENTIFICATION</scope>
</reference>
<dbReference type="InterPro" id="IPR006029">
    <property type="entry name" value="Neurotrans-gated_channel_TM"/>
</dbReference>
<dbReference type="KEGG" id="dci:113472079"/>
<dbReference type="Proteomes" id="UP000079169">
    <property type="component" value="Unplaced"/>
</dbReference>
<name>A0A3Q0JJW8_DIACI</name>
<protein>
    <submittedName>
        <fullName evidence="4">Neuronal acetylcholine receptor subunit alpha-7-like</fullName>
    </submittedName>
</protein>
<dbReference type="GeneID" id="113472079"/>
<dbReference type="GO" id="GO:0016020">
    <property type="term" value="C:membrane"/>
    <property type="evidence" value="ECO:0007669"/>
    <property type="project" value="InterPro"/>
</dbReference>
<dbReference type="STRING" id="121845.A0A3Q0JJW8"/>
<proteinExistence type="predicted"/>
<dbReference type="InterPro" id="IPR038050">
    <property type="entry name" value="Neuro_actylchol_rec"/>
</dbReference>
<keyword evidence="3" id="KW-1185">Reference proteome</keyword>
<dbReference type="Gene3D" id="1.20.58.390">
    <property type="entry name" value="Neurotransmitter-gated ion-channel transmembrane domain"/>
    <property type="match status" value="2"/>
</dbReference>
<dbReference type="GO" id="GO:0006811">
    <property type="term" value="P:monoatomic ion transport"/>
    <property type="evidence" value="ECO:0007669"/>
    <property type="project" value="InterPro"/>
</dbReference>
<dbReference type="Pfam" id="PF02932">
    <property type="entry name" value="Neur_chan_memb"/>
    <property type="match status" value="1"/>
</dbReference>
<dbReference type="RefSeq" id="XP_026687443.1">
    <property type="nucleotide sequence ID" value="XM_026831642.1"/>
</dbReference>
<organism evidence="3 4">
    <name type="scientific">Diaphorina citri</name>
    <name type="common">Asian citrus psyllid</name>
    <dbReference type="NCBI Taxonomy" id="121845"/>
    <lineage>
        <taxon>Eukaryota</taxon>
        <taxon>Metazoa</taxon>
        <taxon>Ecdysozoa</taxon>
        <taxon>Arthropoda</taxon>
        <taxon>Hexapoda</taxon>
        <taxon>Insecta</taxon>
        <taxon>Pterygota</taxon>
        <taxon>Neoptera</taxon>
        <taxon>Paraneoptera</taxon>
        <taxon>Hemiptera</taxon>
        <taxon>Sternorrhyncha</taxon>
        <taxon>Psylloidea</taxon>
        <taxon>Psyllidae</taxon>
        <taxon>Diaphorininae</taxon>
        <taxon>Diaphorina</taxon>
    </lineage>
</organism>
<dbReference type="FunFam" id="1.20.58.390:FF:000037">
    <property type="entry name" value="Nicotinic acetylcholine receptor subunit alpha6"/>
    <property type="match status" value="1"/>
</dbReference>